<dbReference type="Proteomes" id="UP000250572">
    <property type="component" value="Unassembled WGS sequence"/>
</dbReference>
<dbReference type="PRINTS" id="PR00259">
    <property type="entry name" value="TMFOUR"/>
</dbReference>
<feature type="transmembrane region" description="Helical" evidence="5">
    <location>
        <begin position="61"/>
        <end position="87"/>
    </location>
</feature>
<evidence type="ECO:0000256" key="3">
    <source>
        <dbReference type="ARBA" id="ARBA00022989"/>
    </source>
</evidence>
<dbReference type="GO" id="GO:0005886">
    <property type="term" value="C:plasma membrane"/>
    <property type="evidence" value="ECO:0007669"/>
    <property type="project" value="TreeGrafter"/>
</dbReference>
<feature type="signal peptide" evidence="6">
    <location>
        <begin position="1"/>
        <end position="29"/>
    </location>
</feature>
<dbReference type="InterPro" id="IPR018499">
    <property type="entry name" value="Tetraspanin/Peripherin"/>
</dbReference>
<evidence type="ECO:0000256" key="1">
    <source>
        <dbReference type="ARBA" id="ARBA00004141"/>
    </source>
</evidence>
<evidence type="ECO:0000256" key="6">
    <source>
        <dbReference type="SAM" id="SignalP"/>
    </source>
</evidence>
<keyword evidence="3 5" id="KW-1133">Transmembrane helix</keyword>
<keyword evidence="6" id="KW-0732">Signal</keyword>
<dbReference type="SUPFAM" id="SSF48652">
    <property type="entry name" value="Tetraspanin"/>
    <property type="match status" value="1"/>
</dbReference>
<dbReference type="STRING" id="33528.ENSGAFP00000005924"/>
<protein>
    <submittedName>
        <fullName evidence="7">Uncharacterized protein</fullName>
    </submittedName>
</protein>
<gene>
    <name evidence="7" type="ORF">CCH79_00019612</name>
</gene>
<feature type="transmembrane region" description="Helical" evidence="5">
    <location>
        <begin position="249"/>
        <end position="277"/>
    </location>
</feature>
<evidence type="ECO:0000256" key="5">
    <source>
        <dbReference type="SAM" id="Phobius"/>
    </source>
</evidence>
<organism evidence="7 8">
    <name type="scientific">Gambusia affinis</name>
    <name type="common">Western mosquitofish</name>
    <name type="synonym">Heterandria affinis</name>
    <dbReference type="NCBI Taxonomy" id="33528"/>
    <lineage>
        <taxon>Eukaryota</taxon>
        <taxon>Metazoa</taxon>
        <taxon>Chordata</taxon>
        <taxon>Craniata</taxon>
        <taxon>Vertebrata</taxon>
        <taxon>Euteleostomi</taxon>
        <taxon>Actinopterygii</taxon>
        <taxon>Neopterygii</taxon>
        <taxon>Teleostei</taxon>
        <taxon>Neoteleostei</taxon>
        <taxon>Acanthomorphata</taxon>
        <taxon>Ovalentaria</taxon>
        <taxon>Atherinomorphae</taxon>
        <taxon>Cyprinodontiformes</taxon>
        <taxon>Poeciliidae</taxon>
        <taxon>Poeciliinae</taxon>
        <taxon>Gambusia</taxon>
    </lineage>
</organism>
<feature type="non-terminal residue" evidence="7">
    <location>
        <position position="1"/>
    </location>
</feature>
<name>A0A315UT78_GAMAF</name>
<dbReference type="InterPro" id="IPR008952">
    <property type="entry name" value="Tetraspanin_EC2_sf"/>
</dbReference>
<dbReference type="EMBL" id="NHOQ01002776">
    <property type="protein sequence ID" value="PWA14717.1"/>
    <property type="molecule type" value="Genomic_DNA"/>
</dbReference>
<keyword evidence="8" id="KW-1185">Reference proteome</keyword>
<evidence type="ECO:0000256" key="2">
    <source>
        <dbReference type="ARBA" id="ARBA00022692"/>
    </source>
</evidence>
<reference evidence="7 8" key="1">
    <citation type="journal article" date="2018" name="G3 (Bethesda)">
        <title>A High-Quality Reference Genome for the Invasive Mosquitofish Gambusia affinis Using a Chicago Library.</title>
        <authorList>
            <person name="Hoffberg S.L."/>
            <person name="Troendle N.J."/>
            <person name="Glenn T.C."/>
            <person name="Mahmud O."/>
            <person name="Louha S."/>
            <person name="Chalopin D."/>
            <person name="Bennetzen J.L."/>
            <person name="Mauricio R."/>
        </authorList>
    </citation>
    <scope>NUCLEOTIDE SEQUENCE [LARGE SCALE GENOMIC DNA]</scope>
    <source>
        <strain evidence="7">NE01/NJP1002.9</strain>
        <tissue evidence="7">Muscle</tissue>
    </source>
</reference>
<feature type="transmembrane region" description="Helical" evidence="5">
    <location>
        <begin position="130"/>
        <end position="149"/>
    </location>
</feature>
<dbReference type="Gene3D" id="1.10.1450.10">
    <property type="entry name" value="Tetraspanin"/>
    <property type="match status" value="1"/>
</dbReference>
<comment type="caution">
    <text evidence="7">The sequence shown here is derived from an EMBL/GenBank/DDBJ whole genome shotgun (WGS) entry which is preliminary data.</text>
</comment>
<evidence type="ECO:0000256" key="4">
    <source>
        <dbReference type="ARBA" id="ARBA00023136"/>
    </source>
</evidence>
<comment type="subcellular location">
    <subcellularLocation>
        <location evidence="1">Membrane</location>
        <topology evidence="1">Multi-pass membrane protein</topology>
    </subcellularLocation>
</comment>
<sequence>VTGSPAPSLYKPNLDLLLLLLSSLLLGRGSLELPSSQLKKVSFSVPFLAAGMAQINSCLKWTFLVFNLLFALVGAIILCFAVVSQVLTSEDGEMENRTTAIICLYVMGAITMLLGLLGAYGAYKEHKISLILFLVCMVLGSLVMIQSGIPGAIARPQVKGFLEERFRTLLPLDTATIREKNLVDSLQTHLHCCGLFSYRDWNEDFPSSCDCPSIEDDESATCTVVPGIDRYPFVMQSRSIYSKPCVPIIMYYILLVADISLGIIFTLAALAILGMILSSIMIHQLRHPNRTPVVLSVPTIFIPGPPKYQELQNDLPPPY</sequence>
<dbReference type="PANTHER" id="PTHR19282:SF544">
    <property type="entry name" value="TETRASPANIN"/>
    <property type="match status" value="1"/>
</dbReference>
<dbReference type="AlphaFoldDB" id="A0A315UT78"/>
<dbReference type="PANTHER" id="PTHR19282">
    <property type="entry name" value="TETRASPANIN"/>
    <property type="match status" value="1"/>
</dbReference>
<evidence type="ECO:0000313" key="7">
    <source>
        <dbReference type="EMBL" id="PWA14717.1"/>
    </source>
</evidence>
<feature type="chain" id="PRO_5016340017" evidence="6">
    <location>
        <begin position="30"/>
        <end position="319"/>
    </location>
</feature>
<accession>A0A315UT78</accession>
<dbReference type="Pfam" id="PF00335">
    <property type="entry name" value="Tetraspanin"/>
    <property type="match status" value="1"/>
</dbReference>
<feature type="transmembrane region" description="Helical" evidence="5">
    <location>
        <begin position="99"/>
        <end position="123"/>
    </location>
</feature>
<evidence type="ECO:0000313" key="8">
    <source>
        <dbReference type="Proteomes" id="UP000250572"/>
    </source>
</evidence>
<keyword evidence="2 5" id="KW-0812">Transmembrane</keyword>
<proteinExistence type="predicted"/>
<keyword evidence="4 5" id="KW-0472">Membrane</keyword>